<proteinExistence type="predicted"/>
<feature type="compositionally biased region" description="Basic and acidic residues" evidence="1">
    <location>
        <begin position="271"/>
        <end position="287"/>
    </location>
</feature>
<sequence>MEKIVSTPLLFPSNKTTKTNLSQTLVDQDDLDKLSSQLKFLKIDDLTINKILKNFHPIKNEVKSEPQECQEVLEPQQQQQPFVGYEGLFELAISQVIDCGYGHVLSSEFLGIKKKLNSNLKQQLLNKIAEKLKMSEKIWDKKIELEKLKNQLEQTRTIKKMLTKINGTNVEPFLGFFHSFMQNYNSAQAPSQKRQRMQEAPSNPNESFEANDIDAIMRTIDEAESTENNENSVLDLVEETYEELINGTAGVDNVKNGNAEGLGSTLSSSKSRPDAREKSNSKAHEMNSTEGMNILVAPTPIVTVQGGAAATANGRNTGLSDGDKMLNKSVKTAGGSSNLIKAPIRGNSSKAKKMNGKDVGKSKSFTGKENTPK</sequence>
<accession>A0A6V7TM27</accession>
<dbReference type="AlphaFoldDB" id="A0A6V7TM27"/>
<name>A0A6V7TM27_MELEN</name>
<evidence type="ECO:0000313" key="3">
    <source>
        <dbReference type="Proteomes" id="UP000580250"/>
    </source>
</evidence>
<dbReference type="EMBL" id="CAJEWN010000004">
    <property type="protein sequence ID" value="CAD2125942.1"/>
    <property type="molecule type" value="Genomic_DNA"/>
</dbReference>
<reference evidence="2 3" key="1">
    <citation type="submission" date="2020-08" db="EMBL/GenBank/DDBJ databases">
        <authorList>
            <person name="Koutsovoulos G."/>
            <person name="Danchin GJ E."/>
        </authorList>
    </citation>
    <scope>NUCLEOTIDE SEQUENCE [LARGE SCALE GENOMIC DNA]</scope>
</reference>
<comment type="caution">
    <text evidence="2">The sequence shown here is derived from an EMBL/GenBank/DDBJ whole genome shotgun (WGS) entry which is preliminary data.</text>
</comment>
<feature type="region of interest" description="Disordered" evidence="1">
    <location>
        <begin position="248"/>
        <end position="291"/>
    </location>
</feature>
<feature type="region of interest" description="Disordered" evidence="1">
    <location>
        <begin position="312"/>
        <end position="373"/>
    </location>
</feature>
<evidence type="ECO:0000256" key="1">
    <source>
        <dbReference type="SAM" id="MobiDB-lite"/>
    </source>
</evidence>
<protein>
    <submittedName>
        <fullName evidence="2">Uncharacterized protein</fullName>
    </submittedName>
</protein>
<organism evidence="2 3">
    <name type="scientific">Meloidogyne enterolobii</name>
    <name type="common">Root-knot nematode worm</name>
    <name type="synonym">Meloidogyne mayaguensis</name>
    <dbReference type="NCBI Taxonomy" id="390850"/>
    <lineage>
        <taxon>Eukaryota</taxon>
        <taxon>Metazoa</taxon>
        <taxon>Ecdysozoa</taxon>
        <taxon>Nematoda</taxon>
        <taxon>Chromadorea</taxon>
        <taxon>Rhabditida</taxon>
        <taxon>Tylenchina</taxon>
        <taxon>Tylenchomorpha</taxon>
        <taxon>Tylenchoidea</taxon>
        <taxon>Meloidogynidae</taxon>
        <taxon>Meloidogyninae</taxon>
        <taxon>Meloidogyne</taxon>
    </lineage>
</organism>
<feature type="compositionally biased region" description="Polar residues" evidence="1">
    <location>
        <begin position="363"/>
        <end position="373"/>
    </location>
</feature>
<dbReference type="Proteomes" id="UP000580250">
    <property type="component" value="Unassembled WGS sequence"/>
</dbReference>
<evidence type="ECO:0000313" key="2">
    <source>
        <dbReference type="EMBL" id="CAD2125942.1"/>
    </source>
</evidence>
<feature type="region of interest" description="Disordered" evidence="1">
    <location>
        <begin position="187"/>
        <end position="211"/>
    </location>
</feature>
<gene>
    <name evidence="2" type="ORF">MENT_LOCUS1340</name>
</gene>